<dbReference type="Gene3D" id="3.40.1190.10">
    <property type="entry name" value="Mur-like, catalytic domain"/>
    <property type="match status" value="1"/>
</dbReference>
<keyword evidence="7 10" id="KW-0573">Peptidoglycan synthesis</keyword>
<evidence type="ECO:0000256" key="6">
    <source>
        <dbReference type="ARBA" id="ARBA00022960"/>
    </source>
</evidence>
<protein>
    <recommendedName>
        <fullName evidence="10 11">UDP-N-acetylmuramoyl-tripeptide--D-alanyl-D-alanine ligase</fullName>
        <ecNumber evidence="10 11">6.3.2.10</ecNumber>
    </recommendedName>
    <alternativeName>
        <fullName evidence="10">D-alanyl-D-alanine-adding enzyme</fullName>
    </alternativeName>
</protein>
<organism evidence="15 16">
    <name type="scientific">Nakamurella leprariae</name>
    <dbReference type="NCBI Taxonomy" id="2803911"/>
    <lineage>
        <taxon>Bacteria</taxon>
        <taxon>Bacillati</taxon>
        <taxon>Actinomycetota</taxon>
        <taxon>Actinomycetes</taxon>
        <taxon>Nakamurellales</taxon>
        <taxon>Nakamurellaceae</taxon>
        <taxon>Nakamurella</taxon>
    </lineage>
</organism>
<comment type="caution">
    <text evidence="15">The sequence shown here is derived from an EMBL/GenBank/DDBJ whole genome shotgun (WGS) entry which is preliminary data.</text>
</comment>
<dbReference type="InterPro" id="IPR035911">
    <property type="entry name" value="MurE/MurF_N"/>
</dbReference>
<dbReference type="GO" id="GO:0071555">
    <property type="term" value="P:cell wall organization"/>
    <property type="evidence" value="ECO:0007669"/>
    <property type="project" value="UniProtKB-KW"/>
</dbReference>
<dbReference type="GO" id="GO:0051301">
    <property type="term" value="P:cell division"/>
    <property type="evidence" value="ECO:0007669"/>
    <property type="project" value="UniProtKB-KW"/>
</dbReference>
<feature type="domain" description="Mur ligase C-terminal" evidence="13">
    <location>
        <begin position="406"/>
        <end position="548"/>
    </location>
</feature>
<name>A0A938YEI3_9ACTN</name>
<dbReference type="NCBIfam" id="TIGR01143">
    <property type="entry name" value="murF"/>
    <property type="match status" value="1"/>
</dbReference>
<keyword evidence="9 10" id="KW-0961">Cell wall biogenesis/degradation</keyword>
<dbReference type="SUPFAM" id="SSF53244">
    <property type="entry name" value="MurD-like peptide ligases, peptide-binding domain"/>
    <property type="match status" value="1"/>
</dbReference>
<dbReference type="PANTHER" id="PTHR43024:SF1">
    <property type="entry name" value="UDP-N-ACETYLMURAMOYL-TRIPEPTIDE--D-ALANYL-D-ALANINE LIGASE"/>
    <property type="match status" value="1"/>
</dbReference>
<evidence type="ECO:0000256" key="8">
    <source>
        <dbReference type="ARBA" id="ARBA00023306"/>
    </source>
</evidence>
<keyword evidence="6 10" id="KW-0133">Cell shape</keyword>
<dbReference type="GO" id="GO:0005524">
    <property type="term" value="F:ATP binding"/>
    <property type="evidence" value="ECO:0007669"/>
    <property type="project" value="UniProtKB-UniRule"/>
</dbReference>
<dbReference type="Gene3D" id="3.40.1390.10">
    <property type="entry name" value="MurE/MurF, N-terminal domain"/>
    <property type="match status" value="1"/>
</dbReference>
<comment type="pathway">
    <text evidence="10 11">Cell wall biogenesis; peptidoglycan biosynthesis.</text>
</comment>
<dbReference type="InterPro" id="IPR036615">
    <property type="entry name" value="Mur_ligase_C_dom_sf"/>
</dbReference>
<dbReference type="InterPro" id="IPR004101">
    <property type="entry name" value="Mur_ligase_C"/>
</dbReference>
<comment type="similarity">
    <text evidence="10">Belongs to the MurCDEF family. MurF subfamily.</text>
</comment>
<keyword evidence="3 10" id="KW-0132">Cell division</keyword>
<evidence type="ECO:0000256" key="5">
    <source>
        <dbReference type="ARBA" id="ARBA00022840"/>
    </source>
</evidence>
<evidence type="ECO:0000259" key="14">
    <source>
        <dbReference type="Pfam" id="PF08245"/>
    </source>
</evidence>
<dbReference type="InterPro" id="IPR013221">
    <property type="entry name" value="Mur_ligase_cen"/>
</dbReference>
<dbReference type="GO" id="GO:0047480">
    <property type="term" value="F:UDP-N-acetylmuramoyl-tripeptide-D-alanyl-D-alanine ligase activity"/>
    <property type="evidence" value="ECO:0007669"/>
    <property type="project" value="UniProtKB-UniRule"/>
</dbReference>
<evidence type="ECO:0000313" key="16">
    <source>
        <dbReference type="Proteomes" id="UP000663792"/>
    </source>
</evidence>
<dbReference type="HAMAP" id="MF_02019">
    <property type="entry name" value="MurF"/>
    <property type="match status" value="1"/>
</dbReference>
<dbReference type="EC" id="6.3.2.10" evidence="10 11"/>
<evidence type="ECO:0000256" key="1">
    <source>
        <dbReference type="ARBA" id="ARBA00022490"/>
    </source>
</evidence>
<keyword evidence="4 10" id="KW-0547">Nucleotide-binding</keyword>
<evidence type="ECO:0000256" key="2">
    <source>
        <dbReference type="ARBA" id="ARBA00022598"/>
    </source>
</evidence>
<evidence type="ECO:0000256" key="10">
    <source>
        <dbReference type="HAMAP-Rule" id="MF_02019"/>
    </source>
</evidence>
<dbReference type="GO" id="GO:0009252">
    <property type="term" value="P:peptidoglycan biosynthetic process"/>
    <property type="evidence" value="ECO:0007669"/>
    <property type="project" value="UniProtKB-UniRule"/>
</dbReference>
<dbReference type="Proteomes" id="UP000663792">
    <property type="component" value="Unassembled WGS sequence"/>
</dbReference>
<dbReference type="InterPro" id="IPR000713">
    <property type="entry name" value="Mur_ligase_N"/>
</dbReference>
<evidence type="ECO:0000259" key="12">
    <source>
        <dbReference type="Pfam" id="PF01225"/>
    </source>
</evidence>
<evidence type="ECO:0000256" key="4">
    <source>
        <dbReference type="ARBA" id="ARBA00022741"/>
    </source>
</evidence>
<keyword evidence="2 10" id="KW-0436">Ligase</keyword>
<keyword evidence="1 10" id="KW-0963">Cytoplasm</keyword>
<dbReference type="EMBL" id="JAERWK010000025">
    <property type="protein sequence ID" value="MBM9469247.1"/>
    <property type="molecule type" value="Genomic_DNA"/>
</dbReference>
<feature type="domain" description="Mur ligase N-terminal catalytic" evidence="12">
    <location>
        <begin position="26"/>
        <end position="73"/>
    </location>
</feature>
<dbReference type="SUPFAM" id="SSF53623">
    <property type="entry name" value="MurD-like peptide ligases, catalytic domain"/>
    <property type="match status" value="1"/>
</dbReference>
<dbReference type="InterPro" id="IPR005863">
    <property type="entry name" value="UDP-N-AcMur_synth"/>
</dbReference>
<dbReference type="InterPro" id="IPR051046">
    <property type="entry name" value="MurCDEF_CellWall_CoF430Synth"/>
</dbReference>
<comment type="function">
    <text evidence="10 11">Involved in cell wall formation. Catalyzes the final step in the synthesis of UDP-N-acetylmuramoyl-pentapeptide, the precursor of murein.</text>
</comment>
<accession>A0A938YEI3</accession>
<comment type="catalytic activity">
    <reaction evidence="10 11">
        <text>D-alanyl-D-alanine + UDP-N-acetyl-alpha-D-muramoyl-L-alanyl-gamma-D-glutamyl-meso-2,6-diaminopimelate + ATP = UDP-N-acetyl-alpha-D-muramoyl-L-alanyl-gamma-D-glutamyl-meso-2,6-diaminopimeloyl-D-alanyl-D-alanine + ADP + phosphate + H(+)</text>
        <dbReference type="Rhea" id="RHEA:28374"/>
        <dbReference type="ChEBI" id="CHEBI:15378"/>
        <dbReference type="ChEBI" id="CHEBI:30616"/>
        <dbReference type="ChEBI" id="CHEBI:43474"/>
        <dbReference type="ChEBI" id="CHEBI:57822"/>
        <dbReference type="ChEBI" id="CHEBI:61386"/>
        <dbReference type="ChEBI" id="CHEBI:83905"/>
        <dbReference type="ChEBI" id="CHEBI:456216"/>
        <dbReference type="EC" id="6.3.2.10"/>
    </reaction>
</comment>
<evidence type="ECO:0000256" key="9">
    <source>
        <dbReference type="ARBA" id="ARBA00023316"/>
    </source>
</evidence>
<dbReference type="InterPro" id="IPR036565">
    <property type="entry name" value="Mur-like_cat_sf"/>
</dbReference>
<evidence type="ECO:0000256" key="3">
    <source>
        <dbReference type="ARBA" id="ARBA00022618"/>
    </source>
</evidence>
<dbReference type="Pfam" id="PF02875">
    <property type="entry name" value="Mur_ligase_C"/>
    <property type="match status" value="1"/>
</dbReference>
<dbReference type="Pfam" id="PF01225">
    <property type="entry name" value="Mur_ligase"/>
    <property type="match status" value="1"/>
</dbReference>
<keyword evidence="5 10" id="KW-0067">ATP-binding</keyword>
<keyword evidence="8 10" id="KW-0131">Cell cycle</keyword>
<evidence type="ECO:0000259" key="13">
    <source>
        <dbReference type="Pfam" id="PF02875"/>
    </source>
</evidence>
<dbReference type="PANTHER" id="PTHR43024">
    <property type="entry name" value="UDP-N-ACETYLMURAMOYL-TRIPEPTIDE--D-ALANYL-D-ALANINE LIGASE"/>
    <property type="match status" value="1"/>
</dbReference>
<dbReference type="AlphaFoldDB" id="A0A938YEI3"/>
<dbReference type="Gene3D" id="3.90.190.20">
    <property type="entry name" value="Mur ligase, C-terminal domain"/>
    <property type="match status" value="1"/>
</dbReference>
<evidence type="ECO:0000256" key="7">
    <source>
        <dbReference type="ARBA" id="ARBA00022984"/>
    </source>
</evidence>
<evidence type="ECO:0000256" key="11">
    <source>
        <dbReference type="RuleBase" id="RU004136"/>
    </source>
</evidence>
<proteinExistence type="inferred from homology"/>
<dbReference type="Pfam" id="PF08245">
    <property type="entry name" value="Mur_ligase_M"/>
    <property type="match status" value="1"/>
</dbReference>
<dbReference type="SUPFAM" id="SSF63418">
    <property type="entry name" value="MurE/MurF N-terminal domain"/>
    <property type="match status" value="1"/>
</dbReference>
<dbReference type="GO" id="GO:0005737">
    <property type="term" value="C:cytoplasm"/>
    <property type="evidence" value="ECO:0007669"/>
    <property type="project" value="UniProtKB-SubCell"/>
</dbReference>
<keyword evidence="16" id="KW-1185">Reference proteome</keyword>
<dbReference type="RefSeq" id="WP_205262198.1">
    <property type="nucleotide sequence ID" value="NZ_JAERWK010000025.1"/>
</dbReference>
<gene>
    <name evidence="10" type="primary">murF</name>
    <name evidence="15" type="ORF">JL106_18325</name>
</gene>
<sequence length="579" mass="58985">MIEMTLRQVADVVGVPAQPGWESVVVTSVEFDTRRVRPGALYVALRGERVDGHDLGDAAAAAGAVAVLGSGPVHRSDAAGMPVLDVSGLPAGEPDTGVHATAGDPAAVVATSGDATGDATEIGNTAVLHALARLARASVTTLVDRHGLQVIGVTGSSGKTSTKDLLAAVLRTTLQTQLPDGTDPEVAVVAPSGSFNNELGHPYTALRATADTRFLVLELSARGVGHIAALTAIAPPRIGVVLNVGSAHLGEFGSVDAIARAKGELVEALPAAAPGSTGPDAGGVAVLNVDDHRVAAMADRTRAEVVLVGTRPEAQVRAEQLRQDTTARSTFELITPEGSASVRLQLVGEHHVGNALAVAAVARALGMEVDAVAAALSQATPASRWRMEVTEVALPATGPAAVRGGTVTVVNDAYNANPHSMRAALRALATLGAGRRTWAVLGEMGELGDESVAAHDELGRQVVRLGIDRLLVVGDAPETRILGATSPVGPGAGHVRGRPSPTRALHLGAHLEGSWAGESALVPDVDAAVAILLEELEPGDVLLVKASRSVGLEQVALRVVDELSRGLSDASRTADGVRP</sequence>
<feature type="domain" description="Mur ligase central" evidence="14">
    <location>
        <begin position="153"/>
        <end position="362"/>
    </location>
</feature>
<comment type="subcellular location">
    <subcellularLocation>
        <location evidence="10 11">Cytoplasm</location>
    </subcellularLocation>
</comment>
<feature type="binding site" evidence="10">
    <location>
        <begin position="155"/>
        <end position="161"/>
    </location>
    <ligand>
        <name>ATP</name>
        <dbReference type="ChEBI" id="CHEBI:30616"/>
    </ligand>
</feature>
<evidence type="ECO:0000313" key="15">
    <source>
        <dbReference type="EMBL" id="MBM9469247.1"/>
    </source>
</evidence>
<dbReference type="GO" id="GO:0008360">
    <property type="term" value="P:regulation of cell shape"/>
    <property type="evidence" value="ECO:0007669"/>
    <property type="project" value="UniProtKB-KW"/>
</dbReference>
<reference evidence="15" key="1">
    <citation type="submission" date="2021-01" db="EMBL/GenBank/DDBJ databases">
        <title>YIM 132084 draft genome.</title>
        <authorList>
            <person name="An D."/>
        </authorList>
    </citation>
    <scope>NUCLEOTIDE SEQUENCE</scope>
    <source>
        <strain evidence="15">YIM 132084</strain>
    </source>
</reference>